<evidence type="ECO:0000313" key="16">
    <source>
        <dbReference type="Proteomes" id="UP000245391"/>
    </source>
</evidence>
<keyword evidence="5" id="KW-0812">Transmembrane</keyword>
<dbReference type="GO" id="GO:0050650">
    <property type="term" value="P:chondroitin sulfate proteoglycan biosynthetic process"/>
    <property type="evidence" value="ECO:0007669"/>
    <property type="project" value="TreeGrafter"/>
</dbReference>
<evidence type="ECO:0000256" key="5">
    <source>
        <dbReference type="ARBA" id="ARBA00022692"/>
    </source>
</evidence>
<accession>A0A317F377</accession>
<name>A0A317F377_9SPHI</name>
<organism evidence="15 16">
    <name type="scientific">Pedobacter paludis</name>
    <dbReference type="NCBI Taxonomy" id="2203212"/>
    <lineage>
        <taxon>Bacteria</taxon>
        <taxon>Pseudomonadati</taxon>
        <taxon>Bacteroidota</taxon>
        <taxon>Sphingobacteriia</taxon>
        <taxon>Sphingobacteriales</taxon>
        <taxon>Sphingobacteriaceae</taxon>
        <taxon>Pedobacter</taxon>
    </lineage>
</organism>
<reference evidence="16" key="1">
    <citation type="submission" date="2018-05" db="EMBL/GenBank/DDBJ databases">
        <title>Pedobacter paludis sp. nov., isolated from wetland soil.</title>
        <authorList>
            <person name="Zhang Y."/>
        </authorList>
    </citation>
    <scope>NUCLEOTIDE SEQUENCE [LARGE SCALE GENOMIC DNA]</scope>
    <source>
        <strain evidence="16">R-8</strain>
    </source>
</reference>
<evidence type="ECO:0000256" key="14">
    <source>
        <dbReference type="ARBA" id="ARBA00042865"/>
    </source>
</evidence>
<protein>
    <recommendedName>
        <fullName evidence="14">Peptide O-xylosyltransferase</fullName>
    </recommendedName>
</protein>
<keyword evidence="9" id="KW-1133">Transmembrane helix</keyword>
<evidence type="ECO:0000256" key="9">
    <source>
        <dbReference type="ARBA" id="ARBA00022989"/>
    </source>
</evidence>
<keyword evidence="8" id="KW-0735">Signal-anchor</keyword>
<dbReference type="PANTHER" id="PTHR46025">
    <property type="entry name" value="XYLOSYLTRANSFERASE OXT"/>
    <property type="match status" value="1"/>
</dbReference>
<keyword evidence="13" id="KW-0325">Glycoprotein</keyword>
<keyword evidence="11" id="KW-0472">Membrane</keyword>
<dbReference type="RefSeq" id="WP_109927872.1">
    <property type="nucleotide sequence ID" value="NZ_QGNY01000001.1"/>
</dbReference>
<keyword evidence="4 15" id="KW-0808">Transferase</keyword>
<evidence type="ECO:0000256" key="12">
    <source>
        <dbReference type="ARBA" id="ARBA00023157"/>
    </source>
</evidence>
<proteinExistence type="predicted"/>
<dbReference type="EMBL" id="QGNY01000001">
    <property type="protein sequence ID" value="PWS33285.1"/>
    <property type="molecule type" value="Genomic_DNA"/>
</dbReference>
<evidence type="ECO:0000256" key="3">
    <source>
        <dbReference type="ARBA" id="ARBA00022676"/>
    </source>
</evidence>
<dbReference type="AlphaFoldDB" id="A0A317F377"/>
<dbReference type="OrthoDB" id="7943907at2"/>
<keyword evidence="12" id="KW-1015">Disulfide bond</keyword>
<dbReference type="GO" id="GO:0046872">
    <property type="term" value="F:metal ion binding"/>
    <property type="evidence" value="ECO:0007669"/>
    <property type="project" value="UniProtKB-KW"/>
</dbReference>
<dbReference type="InterPro" id="IPR043538">
    <property type="entry name" value="XYLT"/>
</dbReference>
<dbReference type="Proteomes" id="UP000245391">
    <property type="component" value="Unassembled WGS sequence"/>
</dbReference>
<evidence type="ECO:0000256" key="8">
    <source>
        <dbReference type="ARBA" id="ARBA00022968"/>
    </source>
</evidence>
<sequence length="282" mass="33366">MMIAHLIIAHTNPKQIERLIGRLVCAKSHIYIHVDKKSKIDDFIYLKTRPNVYFIENRIRVTWGAYSMVQATLKSMEQILASKMEYSHINLLSGQDYPLKNPNEICDFFLANSDKTFMKFLSINDHWKEALPRLHNYHLTNHNYPLKYRVQYLINKILPKRKMPANLKPFGLSQWFTITSLHAKYVIDYLKENKNVERFFSMTWGADEFVFQTILLNSEYRNNIENNYRRFIKFEAGATRPMILTLNDVDSLLMSGKFYARKFDDNIDNEVLNYLDSVVSIN</sequence>
<dbReference type="InterPro" id="IPR003406">
    <property type="entry name" value="Glyco_trans_14"/>
</dbReference>
<gene>
    <name evidence="15" type="ORF">DF947_01280</name>
</gene>
<keyword evidence="7" id="KW-0256">Endoplasmic reticulum</keyword>
<dbReference type="GO" id="GO:0015012">
    <property type="term" value="P:heparan sulfate proteoglycan biosynthetic process"/>
    <property type="evidence" value="ECO:0007669"/>
    <property type="project" value="TreeGrafter"/>
</dbReference>
<keyword evidence="3" id="KW-0328">Glycosyltransferase</keyword>
<evidence type="ECO:0000256" key="10">
    <source>
        <dbReference type="ARBA" id="ARBA00023034"/>
    </source>
</evidence>
<evidence type="ECO:0000256" key="13">
    <source>
        <dbReference type="ARBA" id="ARBA00023180"/>
    </source>
</evidence>
<dbReference type="Pfam" id="PF02485">
    <property type="entry name" value="Branch"/>
    <property type="match status" value="1"/>
</dbReference>
<dbReference type="GO" id="GO:0030158">
    <property type="term" value="F:protein xylosyltransferase activity"/>
    <property type="evidence" value="ECO:0007669"/>
    <property type="project" value="InterPro"/>
</dbReference>
<keyword evidence="6" id="KW-0479">Metal-binding</keyword>
<evidence type="ECO:0000256" key="11">
    <source>
        <dbReference type="ARBA" id="ARBA00023136"/>
    </source>
</evidence>
<evidence type="ECO:0000256" key="1">
    <source>
        <dbReference type="ARBA" id="ARBA00004323"/>
    </source>
</evidence>
<evidence type="ECO:0000256" key="7">
    <source>
        <dbReference type="ARBA" id="ARBA00022824"/>
    </source>
</evidence>
<comment type="subcellular location">
    <subcellularLocation>
        <location evidence="2">Endoplasmic reticulum membrane</location>
        <topology evidence="2">Single-pass type II membrane protein</topology>
    </subcellularLocation>
    <subcellularLocation>
        <location evidence="1">Golgi apparatus membrane</location>
        <topology evidence="1">Single-pass type II membrane protein</topology>
    </subcellularLocation>
</comment>
<keyword evidence="16" id="KW-1185">Reference proteome</keyword>
<evidence type="ECO:0000256" key="2">
    <source>
        <dbReference type="ARBA" id="ARBA00004648"/>
    </source>
</evidence>
<evidence type="ECO:0000313" key="15">
    <source>
        <dbReference type="EMBL" id="PWS33285.1"/>
    </source>
</evidence>
<keyword evidence="10" id="KW-0333">Golgi apparatus</keyword>
<evidence type="ECO:0000256" key="6">
    <source>
        <dbReference type="ARBA" id="ARBA00022723"/>
    </source>
</evidence>
<comment type="caution">
    <text evidence="15">The sequence shown here is derived from an EMBL/GenBank/DDBJ whole genome shotgun (WGS) entry which is preliminary data.</text>
</comment>
<dbReference type="GO" id="GO:0016020">
    <property type="term" value="C:membrane"/>
    <property type="evidence" value="ECO:0007669"/>
    <property type="project" value="InterPro"/>
</dbReference>
<dbReference type="PANTHER" id="PTHR46025:SF3">
    <property type="entry name" value="XYLOSYLTRANSFERASE OXT"/>
    <property type="match status" value="1"/>
</dbReference>
<evidence type="ECO:0000256" key="4">
    <source>
        <dbReference type="ARBA" id="ARBA00022679"/>
    </source>
</evidence>